<dbReference type="Proteomes" id="UP000297814">
    <property type="component" value="Unassembled WGS sequence"/>
</dbReference>
<dbReference type="EMBL" id="PQXK01000041">
    <property type="protein sequence ID" value="TGO40190.1"/>
    <property type="molecule type" value="Genomic_DNA"/>
</dbReference>
<sequence>MILSLTHRNETLPMEKPNIQIRSYSGSSLRKILQILREERLHRSYKTNNPTTPNPPINPPIPTTLVLLPAAPKNCTGPLSSPVSSPISLGVAPNADCTALFNGIDDSSIVAGLVAAGITEGGTEAARILALPTGGRD</sequence>
<evidence type="ECO:0000313" key="2">
    <source>
        <dbReference type="Proteomes" id="UP000297814"/>
    </source>
</evidence>
<accession>A0A4Z1GYP9</accession>
<dbReference type="AlphaFoldDB" id="A0A4Z1GYP9"/>
<protein>
    <submittedName>
        <fullName evidence="1">Uncharacterized protein</fullName>
    </submittedName>
</protein>
<organism evidence="1 2">
    <name type="scientific">Botrytis hyacinthi</name>
    <dbReference type="NCBI Taxonomy" id="278943"/>
    <lineage>
        <taxon>Eukaryota</taxon>
        <taxon>Fungi</taxon>
        <taxon>Dikarya</taxon>
        <taxon>Ascomycota</taxon>
        <taxon>Pezizomycotina</taxon>
        <taxon>Leotiomycetes</taxon>
        <taxon>Helotiales</taxon>
        <taxon>Sclerotiniaceae</taxon>
        <taxon>Botrytis</taxon>
    </lineage>
</organism>
<comment type="caution">
    <text evidence="1">The sequence shown here is derived from an EMBL/GenBank/DDBJ whole genome shotgun (WGS) entry which is preliminary data.</text>
</comment>
<proteinExistence type="predicted"/>
<keyword evidence="2" id="KW-1185">Reference proteome</keyword>
<evidence type="ECO:0000313" key="1">
    <source>
        <dbReference type="EMBL" id="TGO40190.1"/>
    </source>
</evidence>
<name>A0A4Z1GYP9_9HELO</name>
<gene>
    <name evidence="1" type="ORF">BHYA_0041g00570</name>
</gene>
<reference evidence="1 2" key="1">
    <citation type="submission" date="2017-12" db="EMBL/GenBank/DDBJ databases">
        <title>Comparative genomics of Botrytis spp.</title>
        <authorList>
            <person name="Valero-Jimenez C.A."/>
            <person name="Tapia P."/>
            <person name="Veloso J."/>
            <person name="Silva-Moreno E."/>
            <person name="Staats M."/>
            <person name="Valdes J.H."/>
            <person name="Van Kan J.A.L."/>
        </authorList>
    </citation>
    <scope>NUCLEOTIDE SEQUENCE [LARGE SCALE GENOMIC DNA]</scope>
    <source>
        <strain evidence="1 2">Bh0001</strain>
    </source>
</reference>